<comment type="caution">
    <text evidence="1">The sequence shown here is derived from an EMBL/GenBank/DDBJ whole genome shotgun (WGS) entry which is preliminary data.</text>
</comment>
<dbReference type="Proteomes" id="UP000015530">
    <property type="component" value="Unassembled WGS sequence"/>
</dbReference>
<dbReference type="AlphaFoldDB" id="T0KCE4"/>
<reference evidence="2" key="1">
    <citation type="journal article" date="2013" name="Mol. Plant Microbe Interact.">
        <title>Global aspects of pacC regulation of pathogenicity genes in Colletotrichum gloeosporioides as revealed by transcriptome analysis.</title>
        <authorList>
            <person name="Alkan N."/>
            <person name="Meng X."/>
            <person name="Friedlander G."/>
            <person name="Reuveni E."/>
            <person name="Sukno S."/>
            <person name="Sherman A."/>
            <person name="Thon M."/>
            <person name="Fluhr R."/>
            <person name="Prusky D."/>
        </authorList>
    </citation>
    <scope>NUCLEOTIDE SEQUENCE [LARGE SCALE GENOMIC DNA]</scope>
    <source>
        <strain evidence="2">Cg-14</strain>
    </source>
</reference>
<evidence type="ECO:0000313" key="2">
    <source>
        <dbReference type="Proteomes" id="UP000015530"/>
    </source>
</evidence>
<name>T0KCE4_COLGC</name>
<accession>T0KCE4</accession>
<dbReference type="EMBL" id="AMYD01001464">
    <property type="protein sequence ID" value="EQB53067.1"/>
    <property type="molecule type" value="Genomic_DNA"/>
</dbReference>
<protein>
    <submittedName>
        <fullName evidence="1">Uncharacterized protein</fullName>
    </submittedName>
</protein>
<organism evidence="1 2">
    <name type="scientific">Colletotrichum gloeosporioides (strain Cg-14)</name>
    <name type="common">Anthracnose fungus</name>
    <name type="synonym">Glomerella cingulata</name>
    <dbReference type="NCBI Taxonomy" id="1237896"/>
    <lineage>
        <taxon>Eukaryota</taxon>
        <taxon>Fungi</taxon>
        <taxon>Dikarya</taxon>
        <taxon>Ascomycota</taxon>
        <taxon>Pezizomycotina</taxon>
        <taxon>Sordariomycetes</taxon>
        <taxon>Hypocreomycetidae</taxon>
        <taxon>Glomerellales</taxon>
        <taxon>Glomerellaceae</taxon>
        <taxon>Colletotrichum</taxon>
        <taxon>Colletotrichum gloeosporioides species complex</taxon>
    </lineage>
</organism>
<proteinExistence type="predicted"/>
<gene>
    <name evidence="1" type="ORF">CGLO_07259</name>
</gene>
<evidence type="ECO:0000313" key="1">
    <source>
        <dbReference type="EMBL" id="EQB53067.1"/>
    </source>
</evidence>
<sequence>MAGEGNAGKPNWRNVRLAVGDKWQTEVSVSHNPASTKLILDFERLDGAIVKVPVPEDQIPGRTQRRVAKA</sequence>
<dbReference type="HOGENOM" id="CLU_2757615_0_0_1"/>